<keyword evidence="1" id="KW-0238">DNA-binding</keyword>
<evidence type="ECO:0000259" key="3">
    <source>
        <dbReference type="PROSITE" id="PS50943"/>
    </source>
</evidence>
<feature type="compositionally biased region" description="Basic and acidic residues" evidence="2">
    <location>
        <begin position="231"/>
        <end position="248"/>
    </location>
</feature>
<dbReference type="PANTHER" id="PTHR46558">
    <property type="entry name" value="TRACRIPTIONAL REGULATORY PROTEIN-RELATED-RELATED"/>
    <property type="match status" value="1"/>
</dbReference>
<gene>
    <name evidence="4" type="ORF">GCM10023172_23000</name>
</gene>
<keyword evidence="5" id="KW-1185">Reference proteome</keyword>
<evidence type="ECO:0000256" key="2">
    <source>
        <dbReference type="SAM" id="MobiDB-lite"/>
    </source>
</evidence>
<feature type="region of interest" description="Disordered" evidence="2">
    <location>
        <begin position="228"/>
        <end position="248"/>
    </location>
</feature>
<reference evidence="5" key="1">
    <citation type="journal article" date="2019" name="Int. J. Syst. Evol. Microbiol.">
        <title>The Global Catalogue of Microorganisms (GCM) 10K type strain sequencing project: providing services to taxonomists for standard genome sequencing and annotation.</title>
        <authorList>
            <consortium name="The Broad Institute Genomics Platform"/>
            <consortium name="The Broad Institute Genome Sequencing Center for Infectious Disease"/>
            <person name="Wu L."/>
            <person name="Ma J."/>
        </authorList>
    </citation>
    <scope>NUCLEOTIDE SEQUENCE [LARGE SCALE GENOMIC DNA]</scope>
    <source>
        <strain evidence="5">JCM 17841</strain>
    </source>
</reference>
<dbReference type="PANTHER" id="PTHR46558:SF11">
    <property type="entry name" value="HTH-TYPE TRANSCRIPTIONAL REGULATOR XRE"/>
    <property type="match status" value="1"/>
</dbReference>
<dbReference type="PROSITE" id="PS50943">
    <property type="entry name" value="HTH_CROC1"/>
    <property type="match status" value="1"/>
</dbReference>
<dbReference type="InterPro" id="IPR001387">
    <property type="entry name" value="Cro/C1-type_HTH"/>
</dbReference>
<evidence type="ECO:0000313" key="5">
    <source>
        <dbReference type="Proteomes" id="UP001501243"/>
    </source>
</evidence>
<proteinExistence type="predicted"/>
<dbReference type="Proteomes" id="UP001501243">
    <property type="component" value="Unassembled WGS sequence"/>
</dbReference>
<dbReference type="Gene3D" id="1.10.260.40">
    <property type="entry name" value="lambda repressor-like DNA-binding domains"/>
    <property type="match status" value="1"/>
</dbReference>
<dbReference type="CDD" id="cd00093">
    <property type="entry name" value="HTH_XRE"/>
    <property type="match status" value="1"/>
</dbReference>
<dbReference type="SMART" id="SM00530">
    <property type="entry name" value="HTH_XRE"/>
    <property type="match status" value="2"/>
</dbReference>
<dbReference type="Pfam" id="PF01381">
    <property type="entry name" value="HTH_3"/>
    <property type="match status" value="1"/>
</dbReference>
<organism evidence="4 5">
    <name type="scientific">Hymenobacter ginsengisoli</name>
    <dbReference type="NCBI Taxonomy" id="1051626"/>
    <lineage>
        <taxon>Bacteria</taxon>
        <taxon>Pseudomonadati</taxon>
        <taxon>Bacteroidota</taxon>
        <taxon>Cytophagia</taxon>
        <taxon>Cytophagales</taxon>
        <taxon>Hymenobacteraceae</taxon>
        <taxon>Hymenobacter</taxon>
    </lineage>
</organism>
<evidence type="ECO:0000256" key="1">
    <source>
        <dbReference type="ARBA" id="ARBA00023125"/>
    </source>
</evidence>
<feature type="domain" description="HTH cro/C1-type" evidence="3">
    <location>
        <begin position="14"/>
        <end position="65"/>
    </location>
</feature>
<dbReference type="RefSeq" id="WP_208131785.1">
    <property type="nucleotide sequence ID" value="NZ_BAABGQ010000006.1"/>
</dbReference>
<dbReference type="EMBL" id="BAABGQ010000006">
    <property type="protein sequence ID" value="GAA4501333.1"/>
    <property type="molecule type" value="Genomic_DNA"/>
</dbReference>
<dbReference type="SUPFAM" id="SSF47413">
    <property type="entry name" value="lambda repressor-like DNA-binding domains"/>
    <property type="match status" value="1"/>
</dbReference>
<dbReference type="InterPro" id="IPR010982">
    <property type="entry name" value="Lambda_DNA-bd_dom_sf"/>
</dbReference>
<accession>A0ABP8QFJ6</accession>
<protein>
    <recommendedName>
        <fullName evidence="3">HTH cro/C1-type domain-containing protein</fullName>
    </recommendedName>
</protein>
<sequence>MAEIEGFAERIFFLRKAANKNQEEVGAAIGLTKSAVSSFEKGKSIPSPENLVKLGVLFEVSVDYLLTGQRSLIKGEEENNKKSPVHHDFKSLTIKKYKIENINSEIEGDLSEKRELFEQILANSKISELRIVKNLINSSLSPSFHSILPVFDQALIDKRFLTELDRLLRAQVFPTYLAWARAVDVSPNYVSAIEKGRYHFNLELLYNTVSKFPDFDFTYVVFGSALSSRPEPTELPKRERGRRPKVDD</sequence>
<evidence type="ECO:0000313" key="4">
    <source>
        <dbReference type="EMBL" id="GAA4501333.1"/>
    </source>
</evidence>
<name>A0ABP8QFJ6_9BACT</name>
<comment type="caution">
    <text evidence="4">The sequence shown here is derived from an EMBL/GenBank/DDBJ whole genome shotgun (WGS) entry which is preliminary data.</text>
</comment>